<dbReference type="Proteomes" id="UP000004291">
    <property type="component" value="Chromosome"/>
</dbReference>
<reference evidence="1 2" key="2">
    <citation type="submission" date="2012-06" db="EMBL/GenBank/DDBJ databases">
        <authorList>
            <person name="Fiebig A."/>
        </authorList>
    </citation>
    <scope>NUCLEOTIDE SEQUENCE [LARGE SCALE GENOMIC DNA]</scope>
    <source>
        <strain evidence="1 2">DFL-43</strain>
    </source>
</reference>
<evidence type="ECO:0000313" key="1">
    <source>
        <dbReference type="EMBL" id="EDQ34842.1"/>
    </source>
</evidence>
<reference evidence="1 2" key="1">
    <citation type="submission" date="2007-10" db="EMBL/GenBank/DDBJ databases">
        <authorList>
            <person name="Wagner-Dobler I."/>
            <person name="Ferriera S."/>
            <person name="Johnson J."/>
            <person name="Kravitz S."/>
            <person name="Beeson K."/>
            <person name="Sutton G."/>
            <person name="Rogers Y.-H."/>
            <person name="Friedman R."/>
            <person name="Frazier M."/>
            <person name="Venter J.C."/>
        </authorList>
    </citation>
    <scope>NUCLEOTIDE SEQUENCE [LARGE SCALE GENOMIC DNA]</scope>
    <source>
        <strain evidence="1 2">DFL-43</strain>
    </source>
</reference>
<protein>
    <submittedName>
        <fullName evidence="1">Uncharacterized protein</fullName>
    </submittedName>
</protein>
<gene>
    <name evidence="1" type="ORF">HPDFL43_01555</name>
</gene>
<dbReference type="AlphaFoldDB" id="A9CZT6"/>
<accession>A9CZT6</accession>
<dbReference type="EMBL" id="ABIA03000002">
    <property type="protein sequence ID" value="EDQ34842.1"/>
    <property type="molecule type" value="Genomic_DNA"/>
</dbReference>
<sequence length="85" mass="9327">MYFDYRVESDYNANTFNAFGHIHGKTFKCSTLVHGGVSEICKVLICSLLSVDLGRQNNLTRSLTGGQANQLSLIRASGSRLQSSK</sequence>
<evidence type="ECO:0000313" key="2">
    <source>
        <dbReference type="Proteomes" id="UP000004291"/>
    </source>
</evidence>
<proteinExistence type="predicted"/>
<keyword evidence="2" id="KW-1185">Reference proteome</keyword>
<name>A9CZT6_HOEPD</name>
<organism evidence="1 2">
    <name type="scientific">Hoeflea phototrophica (strain DSM 17068 / NCIMB 14078 / DFL-43)</name>
    <dbReference type="NCBI Taxonomy" id="411684"/>
    <lineage>
        <taxon>Bacteria</taxon>
        <taxon>Pseudomonadati</taxon>
        <taxon>Pseudomonadota</taxon>
        <taxon>Alphaproteobacteria</taxon>
        <taxon>Hyphomicrobiales</taxon>
        <taxon>Rhizobiaceae</taxon>
        <taxon>Hoeflea</taxon>
    </lineage>
</organism>
<dbReference type="HOGENOM" id="CLU_2508191_0_0_5"/>
<comment type="caution">
    <text evidence="1">The sequence shown here is derived from an EMBL/GenBank/DDBJ whole genome shotgun (WGS) entry which is preliminary data.</text>
</comment>